<evidence type="ECO:0000256" key="3">
    <source>
        <dbReference type="ARBA" id="ARBA00023002"/>
    </source>
</evidence>
<evidence type="ECO:0000256" key="5">
    <source>
        <dbReference type="ARBA" id="ARBA00023244"/>
    </source>
</evidence>
<dbReference type="Pfam" id="PF22451">
    <property type="entry name" value="NirdL-like_HTH"/>
    <property type="match status" value="1"/>
</dbReference>
<sequence length="373" mass="42612">MLNLISDEELAVLAEVQRLPFVSEPFAEIAKRLRMKEEEVIDICKDLLDRGLIRRFGISVNHRRVGISANLMVVANIPEDLVDEIGEKIAAIERVTHCYNRIGWDYNLFFMIHSETKEEVISRAKEIMEDLGITEYKHMFSTREFKKISFEIPKREHEDHEKIIESKFQLPIVLNLSGPVIIFGGGQVGRRKVNFLSKFTKNISVISKASLDLPKYVKLHLINLDSEKFSKYIPENTSLVVGALSDSQLNSKISDYCRSHNILVNVVDNPALSSVIFPALSKNGDLNITISTGGKCPFLSKKLREYLDSITDPWTDWLGLLAPFRNELVGIEEKNRVLSKIYENTEVQSHILKKEIELAKIKALEIYNVFSKH</sequence>
<dbReference type="GO" id="GO:0043115">
    <property type="term" value="F:precorrin-2 dehydrogenase activity"/>
    <property type="evidence" value="ECO:0007669"/>
    <property type="project" value="UniProtKB-EC"/>
</dbReference>
<keyword evidence="4" id="KW-0520">NAD</keyword>
<evidence type="ECO:0000256" key="2">
    <source>
        <dbReference type="ARBA" id="ARBA00012400"/>
    </source>
</evidence>
<dbReference type="GO" id="GO:0019354">
    <property type="term" value="P:siroheme biosynthetic process"/>
    <property type="evidence" value="ECO:0007669"/>
    <property type="project" value="UniProtKB-UniPathway"/>
</dbReference>
<comment type="caution">
    <text evidence="9">The sequence shown here is derived from an EMBL/GenBank/DDBJ whole genome shotgun (WGS) entry which is preliminary data.</text>
</comment>
<organism evidence="9">
    <name type="scientific">marine sediment metagenome</name>
    <dbReference type="NCBI Taxonomy" id="412755"/>
    <lineage>
        <taxon>unclassified sequences</taxon>
        <taxon>metagenomes</taxon>
        <taxon>ecological metagenomes</taxon>
    </lineage>
</organism>
<dbReference type="Gene3D" id="3.40.50.720">
    <property type="entry name" value="NAD(P)-binding Rossmann-like Domain"/>
    <property type="match status" value="1"/>
</dbReference>
<evidence type="ECO:0000313" key="9">
    <source>
        <dbReference type="EMBL" id="KKN50329.1"/>
    </source>
</evidence>
<name>A0A0F9R6H0_9ZZZZ</name>
<dbReference type="PANTHER" id="PTHR35330">
    <property type="entry name" value="SIROHEME BIOSYNTHESIS PROTEIN MET8"/>
    <property type="match status" value="1"/>
</dbReference>
<reference evidence="9" key="1">
    <citation type="journal article" date="2015" name="Nature">
        <title>Complex archaea that bridge the gap between prokaryotes and eukaryotes.</title>
        <authorList>
            <person name="Spang A."/>
            <person name="Saw J.H."/>
            <person name="Jorgensen S.L."/>
            <person name="Zaremba-Niedzwiedzka K."/>
            <person name="Martijn J."/>
            <person name="Lind A.E."/>
            <person name="van Eijk R."/>
            <person name="Schleper C."/>
            <person name="Guy L."/>
            <person name="Ettema T.J."/>
        </authorList>
    </citation>
    <scope>NUCLEOTIDE SEQUENCE</scope>
</reference>
<comment type="pathway">
    <text evidence="1">Porphyrin-containing compound metabolism; siroheme biosynthesis; sirohydrochlorin from precorrin-2: step 1/1.</text>
</comment>
<feature type="domain" description="Siroheme decarboxylase AsnC-like ligand binding" evidence="7">
    <location>
        <begin position="64"/>
        <end position="146"/>
    </location>
</feature>
<evidence type="ECO:0000259" key="7">
    <source>
        <dbReference type="Pfam" id="PF17805"/>
    </source>
</evidence>
<evidence type="ECO:0000256" key="1">
    <source>
        <dbReference type="ARBA" id="ARBA00005010"/>
    </source>
</evidence>
<dbReference type="InterPro" id="IPR036291">
    <property type="entry name" value="NAD(P)-bd_dom_sf"/>
</dbReference>
<dbReference type="Gene3D" id="3.30.160.110">
    <property type="entry name" value="Siroheme synthase, domain 2"/>
    <property type="match status" value="1"/>
</dbReference>
<dbReference type="SUPFAM" id="SSF46785">
    <property type="entry name" value="Winged helix' DNA-binding domain"/>
    <property type="match status" value="1"/>
</dbReference>
<dbReference type="PANTHER" id="PTHR35330:SF1">
    <property type="entry name" value="SIROHEME BIOSYNTHESIS PROTEIN MET8"/>
    <property type="match status" value="1"/>
</dbReference>
<evidence type="ECO:0000256" key="4">
    <source>
        <dbReference type="ARBA" id="ARBA00023027"/>
    </source>
</evidence>
<dbReference type="InterPro" id="IPR036390">
    <property type="entry name" value="WH_DNA-bd_sf"/>
</dbReference>
<dbReference type="InterPro" id="IPR053953">
    <property type="entry name" value="NirdL-like_HTH"/>
</dbReference>
<dbReference type="InterPro" id="IPR028161">
    <property type="entry name" value="Met8-like"/>
</dbReference>
<proteinExistence type="predicted"/>
<comment type="catalytic activity">
    <reaction evidence="6">
        <text>precorrin-2 + NAD(+) = sirohydrochlorin + NADH + 2 H(+)</text>
        <dbReference type="Rhea" id="RHEA:15613"/>
        <dbReference type="ChEBI" id="CHEBI:15378"/>
        <dbReference type="ChEBI" id="CHEBI:57540"/>
        <dbReference type="ChEBI" id="CHEBI:57945"/>
        <dbReference type="ChEBI" id="CHEBI:58351"/>
        <dbReference type="ChEBI" id="CHEBI:58827"/>
        <dbReference type="EC" id="1.3.1.76"/>
    </reaction>
</comment>
<dbReference type="UniPathway" id="UPA00262">
    <property type="reaction ID" value="UER00222"/>
</dbReference>
<feature type="domain" description="Siroheme decarboxylase NirL-like HTH" evidence="8">
    <location>
        <begin position="12"/>
        <end position="54"/>
    </location>
</feature>
<dbReference type="GO" id="GO:0004325">
    <property type="term" value="F:ferrochelatase activity"/>
    <property type="evidence" value="ECO:0007669"/>
    <property type="project" value="InterPro"/>
</dbReference>
<evidence type="ECO:0000256" key="6">
    <source>
        <dbReference type="ARBA" id="ARBA00047561"/>
    </source>
</evidence>
<keyword evidence="3" id="KW-0560">Oxidoreductase</keyword>
<dbReference type="InterPro" id="IPR040523">
    <property type="entry name" value="AsnC_trans_reg2"/>
</dbReference>
<dbReference type="Pfam" id="PF17805">
    <property type="entry name" value="AsnC_trans_reg2"/>
    <property type="match status" value="1"/>
</dbReference>
<dbReference type="NCBIfam" id="TIGR01470">
    <property type="entry name" value="cysG_Nterm"/>
    <property type="match status" value="1"/>
</dbReference>
<dbReference type="AlphaFoldDB" id="A0A0F9R6H0"/>
<dbReference type="EC" id="1.3.1.76" evidence="2"/>
<keyword evidence="5" id="KW-0627">Porphyrin biosynthesis</keyword>
<evidence type="ECO:0000259" key="8">
    <source>
        <dbReference type="Pfam" id="PF22451"/>
    </source>
</evidence>
<dbReference type="SUPFAM" id="SSF51735">
    <property type="entry name" value="NAD(P)-binding Rossmann-fold domains"/>
    <property type="match status" value="1"/>
</dbReference>
<dbReference type="Pfam" id="PF13241">
    <property type="entry name" value="NAD_binding_7"/>
    <property type="match status" value="1"/>
</dbReference>
<dbReference type="EMBL" id="LAZR01001120">
    <property type="protein sequence ID" value="KKN50329.1"/>
    <property type="molecule type" value="Genomic_DNA"/>
</dbReference>
<dbReference type="InterPro" id="IPR006367">
    <property type="entry name" value="Sirohaem_synthase_N"/>
</dbReference>
<dbReference type="SUPFAM" id="SSF75615">
    <property type="entry name" value="Siroheme synthase middle domains-like"/>
    <property type="match status" value="1"/>
</dbReference>
<gene>
    <name evidence="9" type="ORF">LCGC14_0633800</name>
</gene>
<protein>
    <recommendedName>
        <fullName evidence="2">precorrin-2 dehydrogenase</fullName>
        <ecNumber evidence="2">1.3.1.76</ecNumber>
    </recommendedName>
</protein>
<dbReference type="Gene3D" id="3.30.70.3460">
    <property type="match status" value="1"/>
</dbReference>
<accession>A0A0F9R6H0</accession>